<feature type="transmembrane region" description="Helical" evidence="1">
    <location>
        <begin position="12"/>
        <end position="29"/>
    </location>
</feature>
<reference evidence="2 3" key="1">
    <citation type="journal article" date="2017" name="Int. J. Parasitol.">
        <title>The genome of the protozoan parasite Cystoisospora suis and a reverse vaccinology approach to identify vaccine candidates.</title>
        <authorList>
            <person name="Palmieri N."/>
            <person name="Shrestha A."/>
            <person name="Ruttkowski B."/>
            <person name="Beck T."/>
            <person name="Vogl C."/>
            <person name="Tomley F."/>
            <person name="Blake D.P."/>
            <person name="Joachim A."/>
        </authorList>
    </citation>
    <scope>NUCLEOTIDE SEQUENCE [LARGE SCALE GENOMIC DNA]</scope>
    <source>
        <strain evidence="2 3">Wien I</strain>
    </source>
</reference>
<keyword evidence="1" id="KW-0812">Transmembrane</keyword>
<name>A0A2C6KER8_9APIC</name>
<dbReference type="RefSeq" id="XP_067920692.1">
    <property type="nucleotide sequence ID" value="XM_068067331.1"/>
</dbReference>
<dbReference type="VEuPathDB" id="ToxoDB:CSUI_007181"/>
<dbReference type="GeneID" id="94430542"/>
<dbReference type="AlphaFoldDB" id="A0A2C6KER8"/>
<keyword evidence="1" id="KW-1133">Transmembrane helix</keyword>
<dbReference type="Proteomes" id="UP000221165">
    <property type="component" value="Unassembled WGS sequence"/>
</dbReference>
<sequence length="116" mass="13857">MQLKRKRKVTSSISLFFLLFPFPFFLLYLNFLFSFSLLSLLFLSSFFLFLLIVEEGEEEERDFSSHLTVDHSTVCRASMCEERRKERRKRRRRIDCSITLGGRELKMVEEEEAEGD</sequence>
<accession>A0A2C6KER8</accession>
<evidence type="ECO:0000313" key="3">
    <source>
        <dbReference type="Proteomes" id="UP000221165"/>
    </source>
</evidence>
<keyword evidence="3" id="KW-1185">Reference proteome</keyword>
<comment type="caution">
    <text evidence="2">The sequence shown here is derived from an EMBL/GenBank/DDBJ whole genome shotgun (WGS) entry which is preliminary data.</text>
</comment>
<organism evidence="2 3">
    <name type="scientific">Cystoisospora suis</name>
    <dbReference type="NCBI Taxonomy" id="483139"/>
    <lineage>
        <taxon>Eukaryota</taxon>
        <taxon>Sar</taxon>
        <taxon>Alveolata</taxon>
        <taxon>Apicomplexa</taxon>
        <taxon>Conoidasida</taxon>
        <taxon>Coccidia</taxon>
        <taxon>Eucoccidiorida</taxon>
        <taxon>Eimeriorina</taxon>
        <taxon>Sarcocystidae</taxon>
        <taxon>Cystoisospora</taxon>
    </lineage>
</organism>
<keyword evidence="1" id="KW-0472">Membrane</keyword>
<gene>
    <name evidence="2" type="ORF">CSUI_007181</name>
</gene>
<proteinExistence type="predicted"/>
<evidence type="ECO:0000256" key="1">
    <source>
        <dbReference type="SAM" id="Phobius"/>
    </source>
</evidence>
<evidence type="ECO:0008006" key="4">
    <source>
        <dbReference type="Google" id="ProtNLM"/>
    </source>
</evidence>
<dbReference type="EMBL" id="MIGC01003725">
    <property type="protein sequence ID" value="PHJ18990.1"/>
    <property type="molecule type" value="Genomic_DNA"/>
</dbReference>
<protein>
    <recommendedName>
        <fullName evidence="4">Transmembrane protein</fullName>
    </recommendedName>
</protein>
<evidence type="ECO:0000313" key="2">
    <source>
        <dbReference type="EMBL" id="PHJ18990.1"/>
    </source>
</evidence>